<proteinExistence type="predicted"/>
<name>A0AA36GLH1_CYLNA</name>
<reference evidence="1" key="1">
    <citation type="submission" date="2023-07" db="EMBL/GenBank/DDBJ databases">
        <authorList>
            <consortium name="CYATHOMIX"/>
        </authorList>
    </citation>
    <scope>NUCLEOTIDE SEQUENCE</scope>
    <source>
        <strain evidence="1">N/A</strain>
    </source>
</reference>
<comment type="caution">
    <text evidence="1">The sequence shown here is derived from an EMBL/GenBank/DDBJ whole genome shotgun (WGS) entry which is preliminary data.</text>
</comment>
<sequence length="205" mass="23828">MHTSMLCERWHRRLKRELASKTKIRLDHLADALTTAVKESYEENSVTEARNLVEGGCRLQCQHVNHMKAVNAYSHMQSAISRVVEAGRWDIRAIKLGEHQERTHTGWTRLSSVCFHPELSLIITDLPHSRSNFFKRTRQEQAFSARSEKRRMIKGKLRYKSILQGEPNNDIMERITPPTVKLVNKEGKTYTILEFLIPIAEYGFL</sequence>
<gene>
    <name evidence="1" type="ORF">CYNAS_LOCUS6233</name>
</gene>
<accession>A0AA36GLH1</accession>
<dbReference type="Proteomes" id="UP001176961">
    <property type="component" value="Unassembled WGS sequence"/>
</dbReference>
<protein>
    <submittedName>
        <fullName evidence="1">Uncharacterized protein</fullName>
    </submittedName>
</protein>
<dbReference type="EMBL" id="CATQJL010000112">
    <property type="protein sequence ID" value="CAJ0594250.1"/>
    <property type="molecule type" value="Genomic_DNA"/>
</dbReference>
<evidence type="ECO:0000313" key="2">
    <source>
        <dbReference type="Proteomes" id="UP001176961"/>
    </source>
</evidence>
<evidence type="ECO:0000313" key="1">
    <source>
        <dbReference type="EMBL" id="CAJ0594250.1"/>
    </source>
</evidence>
<organism evidence="1 2">
    <name type="scientific">Cylicocyclus nassatus</name>
    <name type="common">Nematode worm</name>
    <dbReference type="NCBI Taxonomy" id="53992"/>
    <lineage>
        <taxon>Eukaryota</taxon>
        <taxon>Metazoa</taxon>
        <taxon>Ecdysozoa</taxon>
        <taxon>Nematoda</taxon>
        <taxon>Chromadorea</taxon>
        <taxon>Rhabditida</taxon>
        <taxon>Rhabditina</taxon>
        <taxon>Rhabditomorpha</taxon>
        <taxon>Strongyloidea</taxon>
        <taxon>Strongylidae</taxon>
        <taxon>Cylicocyclus</taxon>
    </lineage>
</organism>
<dbReference type="AlphaFoldDB" id="A0AA36GLH1"/>
<keyword evidence="2" id="KW-1185">Reference proteome</keyword>